<organism evidence="4 5">
    <name type="scientific">Exophiala dermatitidis (strain ATCC 34100 / CBS 525.76 / NIH/UT8656)</name>
    <name type="common">Black yeast</name>
    <name type="synonym">Wangiella dermatitidis</name>
    <dbReference type="NCBI Taxonomy" id="858893"/>
    <lineage>
        <taxon>Eukaryota</taxon>
        <taxon>Fungi</taxon>
        <taxon>Dikarya</taxon>
        <taxon>Ascomycota</taxon>
        <taxon>Pezizomycotina</taxon>
        <taxon>Eurotiomycetes</taxon>
        <taxon>Chaetothyriomycetidae</taxon>
        <taxon>Chaetothyriales</taxon>
        <taxon>Herpotrichiellaceae</taxon>
        <taxon>Exophiala</taxon>
    </lineage>
</organism>
<evidence type="ECO:0000256" key="2">
    <source>
        <dbReference type="SAM" id="MobiDB-lite"/>
    </source>
</evidence>
<dbReference type="InterPro" id="IPR001357">
    <property type="entry name" value="BRCT_dom"/>
</dbReference>
<feature type="domain" description="BRCT" evidence="3">
    <location>
        <begin position="110"/>
        <end position="199"/>
    </location>
</feature>
<dbReference type="PROSITE" id="PS50172">
    <property type="entry name" value="BRCT"/>
    <property type="match status" value="4"/>
</dbReference>
<feature type="region of interest" description="Disordered" evidence="2">
    <location>
        <begin position="526"/>
        <end position="589"/>
    </location>
</feature>
<sequence length="861" mass="95397">MLWRKKRLELTKQGSAERPLQGVVLCFTSFKPEERTRYADLAVQMGAQHKLDLTSDTTHLIVGSTDTEKYQYVAREREDIKVLRPEWVEAVRELWINDLPLDLEGLTREYRLPTLAGLRICITGFEDLSFRAQLQKNIVENGGEYTGDLTRDVTHLIAAKPEGKKYEYGMQWQSKVVSLKWYKDSLDRGMQLDESLYHPTIPVDQQGVGAWNRRVQPTVQLGKRARDDAPAAEPSRKLRRTASAKLGGQTQNLWTDIVAGAGFETKQTERLPLKPSVSMPAMRQAERLAVTTSEDENNTKTVASEPSPTTVGFLSGRLFIVESFDRKRGDLLRKILLENGAKVIEGEHDQHDSQAGDTLLIVPHDFARNKSGAQLLRTDVEIVSELWLERCMLQRTFIPPQAYPLGLLVQGPRTKDFSGLTINATGFDALETLHISKMVALLGGKYTEIFTPSVSVLLCKVGKLNQAKLDLAQHSGIPCVSEKWLWSTMRNGRKAPVESYVIQQHSGNATGPDQKRHSLSQYVEVSTIPINPESRERKSHGRGKVAPNRTDTESHTRSASKATKFPIEVHDESAEEQPQGADHTAGPQEDIGMQEVPHAQDDLPLQELSNSSGRSARLAPSEKQSIPPFDGNSSMQGTKSAEPSKARGIQAINGAIRDILERHTRKKQKPAESKGPGDEPVKKSRLIGRALSNLSNSSATSDRLRNSRASSVDSINTDGLGSELIKTHTENSTGEGVATSERGNYSFTGRAKSTLTGIKAHSVIPDDLDLAHGSHHTEEAPPMTQLGYEDPEEAVLLRQKLVGSRQKRSKRDDNNGEPEAEAAPPKVERKLRDDVLLTSAGWGTGRRTRQKQKSPPGLKEF</sequence>
<dbReference type="AlphaFoldDB" id="H6BKK5"/>
<dbReference type="EMBL" id="JH226130">
    <property type="protein sequence ID" value="EHY52639.1"/>
    <property type="molecule type" value="Genomic_DNA"/>
</dbReference>
<dbReference type="SMART" id="SM00292">
    <property type="entry name" value="BRCT"/>
    <property type="match status" value="4"/>
</dbReference>
<evidence type="ECO:0000313" key="4">
    <source>
        <dbReference type="EMBL" id="EHY52639.1"/>
    </source>
</evidence>
<dbReference type="STRING" id="858893.H6BKK5"/>
<feature type="compositionally biased region" description="Low complexity" evidence="2">
    <location>
        <begin position="690"/>
        <end position="699"/>
    </location>
</feature>
<feature type="compositionally biased region" description="Polar residues" evidence="2">
    <location>
        <begin position="631"/>
        <end position="641"/>
    </location>
</feature>
<feature type="domain" description="BRCT" evidence="3">
    <location>
        <begin position="412"/>
        <end position="502"/>
    </location>
</feature>
<dbReference type="OrthoDB" id="251770at2759"/>
<feature type="region of interest" description="Disordered" evidence="2">
    <location>
        <begin position="605"/>
        <end position="649"/>
    </location>
</feature>
<dbReference type="GeneID" id="20305487"/>
<dbReference type="eggNOG" id="KOG1929">
    <property type="taxonomic scope" value="Eukaryota"/>
</dbReference>
<dbReference type="VEuPathDB" id="FungiDB:HMPREF1120_00848"/>
<feature type="compositionally biased region" description="Basic and acidic residues" evidence="2">
    <location>
        <begin position="669"/>
        <end position="682"/>
    </location>
</feature>
<dbReference type="FunCoup" id="H6BKK5">
    <property type="interactions" value="29"/>
</dbReference>
<feature type="region of interest" description="Disordered" evidence="2">
    <location>
        <begin position="222"/>
        <end position="245"/>
    </location>
</feature>
<dbReference type="RefSeq" id="XP_009153100.1">
    <property type="nucleotide sequence ID" value="XM_009154852.1"/>
</dbReference>
<feature type="compositionally biased region" description="Basic and acidic residues" evidence="2">
    <location>
        <begin position="769"/>
        <end position="779"/>
    </location>
</feature>
<feature type="region of interest" description="Disordered" evidence="2">
    <location>
        <begin position="768"/>
        <end position="861"/>
    </location>
</feature>
<evidence type="ECO:0000256" key="1">
    <source>
        <dbReference type="ARBA" id="ARBA00022737"/>
    </source>
</evidence>
<dbReference type="HOGENOM" id="CLU_009893_1_1_1"/>
<keyword evidence="1" id="KW-0677">Repeat</keyword>
<protein>
    <submittedName>
        <fullName evidence="4">DNA replication regulator DPB11</fullName>
    </submittedName>
</protein>
<feature type="region of interest" description="Disordered" evidence="2">
    <location>
        <begin position="663"/>
        <end position="743"/>
    </location>
</feature>
<feature type="domain" description="BRCT" evidence="3">
    <location>
        <begin position="15"/>
        <end position="88"/>
    </location>
</feature>
<dbReference type="InterPro" id="IPR059215">
    <property type="entry name" value="BRCT2_TopBP1-like"/>
</dbReference>
<dbReference type="GO" id="GO:0033314">
    <property type="term" value="P:mitotic DNA replication checkpoint signaling"/>
    <property type="evidence" value="ECO:0007669"/>
    <property type="project" value="TreeGrafter"/>
</dbReference>
<dbReference type="PANTHER" id="PTHR13561:SF20">
    <property type="entry name" value="DNA TOPOISOMERASE 2-BINDING PROTEIN 1"/>
    <property type="match status" value="1"/>
</dbReference>
<name>H6BKK5_EXODN</name>
<dbReference type="GO" id="GO:0006270">
    <property type="term" value="P:DNA replication initiation"/>
    <property type="evidence" value="ECO:0007669"/>
    <property type="project" value="TreeGrafter"/>
</dbReference>
<dbReference type="OMA" id="QMGAEHK"/>
<dbReference type="Pfam" id="PF12738">
    <property type="entry name" value="PTCB-BRCT"/>
    <property type="match status" value="2"/>
</dbReference>
<dbReference type="InParanoid" id="H6BKK5"/>
<dbReference type="GO" id="GO:0007095">
    <property type="term" value="P:mitotic G2 DNA damage checkpoint signaling"/>
    <property type="evidence" value="ECO:0007669"/>
    <property type="project" value="TreeGrafter"/>
</dbReference>
<feature type="compositionally biased region" description="Basic and acidic residues" evidence="2">
    <location>
        <begin position="826"/>
        <end position="835"/>
    </location>
</feature>
<feature type="compositionally biased region" description="Polar residues" evidence="2">
    <location>
        <begin position="707"/>
        <end position="719"/>
    </location>
</feature>
<keyword evidence="5" id="KW-1185">Reference proteome</keyword>
<dbReference type="Pfam" id="PF00533">
    <property type="entry name" value="BRCT"/>
    <property type="match status" value="2"/>
</dbReference>
<accession>H6BKK5</accession>
<dbReference type="SUPFAM" id="SSF52113">
    <property type="entry name" value="BRCT domain"/>
    <property type="match status" value="4"/>
</dbReference>
<dbReference type="Gene3D" id="3.40.50.10190">
    <property type="entry name" value="BRCT domain"/>
    <property type="match status" value="4"/>
</dbReference>
<dbReference type="Proteomes" id="UP000007304">
    <property type="component" value="Unassembled WGS sequence"/>
</dbReference>
<dbReference type="CDD" id="cd17731">
    <property type="entry name" value="BRCT_TopBP1_rpt2_like"/>
    <property type="match status" value="1"/>
</dbReference>
<gene>
    <name evidence="4" type="ORF">HMPREF1120_00848</name>
</gene>
<evidence type="ECO:0000313" key="5">
    <source>
        <dbReference type="Proteomes" id="UP000007304"/>
    </source>
</evidence>
<dbReference type="PANTHER" id="PTHR13561">
    <property type="entry name" value="DNA REPLICATION REGULATOR DPB11-RELATED"/>
    <property type="match status" value="1"/>
</dbReference>
<proteinExistence type="predicted"/>
<reference evidence="4" key="1">
    <citation type="submission" date="2011-07" db="EMBL/GenBank/DDBJ databases">
        <title>The Genome Sequence of Exophiala (Wangiella) dermatitidis NIH/UT8656.</title>
        <authorList>
            <consortium name="The Broad Institute Genome Sequencing Platform"/>
            <person name="Cuomo C."/>
            <person name="Wang Z."/>
            <person name="Hunicke-Smith S."/>
            <person name="Szanislo P.J."/>
            <person name="Earl A."/>
            <person name="Young S.K."/>
            <person name="Zeng Q."/>
            <person name="Gargeya S."/>
            <person name="Fitzgerald M."/>
            <person name="Haas B."/>
            <person name="Abouelleil A."/>
            <person name="Alvarado L."/>
            <person name="Arachchi H.M."/>
            <person name="Berlin A."/>
            <person name="Brown A."/>
            <person name="Chapman S.B."/>
            <person name="Chen Z."/>
            <person name="Dunbar C."/>
            <person name="Freedman E."/>
            <person name="Gearin G."/>
            <person name="Gellesch M."/>
            <person name="Goldberg J."/>
            <person name="Griggs A."/>
            <person name="Gujja S."/>
            <person name="Heiman D."/>
            <person name="Howarth C."/>
            <person name="Larson L."/>
            <person name="Lui A."/>
            <person name="MacDonald P.J.P."/>
            <person name="Montmayeur A."/>
            <person name="Murphy C."/>
            <person name="Neiman D."/>
            <person name="Pearson M."/>
            <person name="Priest M."/>
            <person name="Roberts A."/>
            <person name="Saif S."/>
            <person name="Shea T."/>
            <person name="Shenoy N."/>
            <person name="Sisk P."/>
            <person name="Stolte C."/>
            <person name="Sykes S."/>
            <person name="Wortman J."/>
            <person name="Nusbaum C."/>
            <person name="Birren B."/>
        </authorList>
    </citation>
    <scope>NUCLEOTIDE SEQUENCE</scope>
    <source>
        <strain evidence="4">NIH/UT8656</strain>
    </source>
</reference>
<evidence type="ECO:0000259" key="3">
    <source>
        <dbReference type="PROSITE" id="PS50172"/>
    </source>
</evidence>
<feature type="domain" description="BRCT" evidence="3">
    <location>
        <begin position="309"/>
        <end position="405"/>
    </location>
</feature>
<dbReference type="InterPro" id="IPR036420">
    <property type="entry name" value="BRCT_dom_sf"/>
</dbReference>